<dbReference type="SMR" id="A0A3G3IGR2"/>
<feature type="DNA-binding region" description="H-T-H motif" evidence="2">
    <location>
        <begin position="41"/>
        <end position="60"/>
    </location>
</feature>
<sequence>MSDAMKDFVRASTEEQIADRREEIISACEEIYLAGGYDAVTFKAISEKTSFSRPSIYNYFDTKEEVMMDLLTRYFVGWLDGIKGGLSSGDVSRERFCRIISEVSAEHENMFLLFTDLKLIEDGSGISHIVAFKGYFREFIEYICGFMDANFHASEQSREGFLEGLMMLFYGSYPHTHLSDKQTAAMETAGVPYAPTDLRTLFYRQLMLFTSSFRSMRRHP</sequence>
<dbReference type="PANTHER" id="PTHR30055:SF226">
    <property type="entry name" value="HTH-TYPE TRANSCRIPTIONAL REGULATOR PKSA"/>
    <property type="match status" value="1"/>
</dbReference>
<name>A0A3G3IGR2_9ARCH</name>
<dbReference type="GO" id="GO:0000976">
    <property type="term" value="F:transcription cis-regulatory region binding"/>
    <property type="evidence" value="ECO:0007669"/>
    <property type="project" value="TreeGrafter"/>
</dbReference>
<dbReference type="GO" id="GO:0003700">
    <property type="term" value="F:DNA-binding transcription factor activity"/>
    <property type="evidence" value="ECO:0007669"/>
    <property type="project" value="TreeGrafter"/>
</dbReference>
<dbReference type="PROSITE" id="PS50977">
    <property type="entry name" value="HTH_TETR_2"/>
    <property type="match status" value="1"/>
</dbReference>
<evidence type="ECO:0000313" key="5">
    <source>
        <dbReference type="Proteomes" id="UP000273278"/>
    </source>
</evidence>
<evidence type="ECO:0000256" key="1">
    <source>
        <dbReference type="ARBA" id="ARBA00023125"/>
    </source>
</evidence>
<dbReference type="InterPro" id="IPR050109">
    <property type="entry name" value="HTH-type_TetR-like_transc_reg"/>
</dbReference>
<gene>
    <name evidence="4" type="ORF">BKD89_03750</name>
</gene>
<dbReference type="AlphaFoldDB" id="A0A3G3IGR2"/>
<dbReference type="PANTHER" id="PTHR30055">
    <property type="entry name" value="HTH-TYPE TRANSCRIPTIONAL REGULATOR RUTR"/>
    <property type="match status" value="1"/>
</dbReference>
<dbReference type="Proteomes" id="UP000273278">
    <property type="component" value="Chromosome"/>
</dbReference>
<reference evidence="4 5" key="1">
    <citation type="submission" date="2016-10" db="EMBL/GenBank/DDBJ databases">
        <title>Complete genome of the TMA-utilizing, human hosted archaeon Methanomethylophilus alvus Gen. nov, sp. nov., strain Mx-05, derived from a pure culture.</title>
        <authorList>
            <person name="Brugere J.-F."/>
            <person name="Ben Hania W."/>
            <person name="Chaudhary P.P."/>
            <person name="Gaci N."/>
            <person name="Borrel G."/>
            <person name="Cao Van Tuat L."/>
            <person name="Fardeau M.-L."/>
            <person name="Harris H.M.B."/>
            <person name="O'Toole P.W."/>
            <person name="Ollivier B."/>
        </authorList>
    </citation>
    <scope>NUCLEOTIDE SEQUENCE [LARGE SCALE GENOMIC DNA]</scope>
    <source>
        <strain evidence="4 5">Mx-05</strain>
    </source>
</reference>
<evidence type="ECO:0000256" key="2">
    <source>
        <dbReference type="PROSITE-ProRule" id="PRU00335"/>
    </source>
</evidence>
<dbReference type="Gene3D" id="1.10.357.10">
    <property type="entry name" value="Tetracycline Repressor, domain 2"/>
    <property type="match status" value="1"/>
</dbReference>
<accession>A0A3G3IGR2</accession>
<organism evidence="4 5">
    <name type="scientific">Methanomethylophilus alvi</name>
    <dbReference type="NCBI Taxonomy" id="1291540"/>
    <lineage>
        <taxon>Archaea</taxon>
        <taxon>Methanobacteriati</taxon>
        <taxon>Thermoplasmatota</taxon>
        <taxon>Thermoplasmata</taxon>
        <taxon>Methanomassiliicoccales</taxon>
        <taxon>Methanomethylophilaceae</taxon>
        <taxon>Methanomethylophilus</taxon>
    </lineage>
</organism>
<dbReference type="InterPro" id="IPR009057">
    <property type="entry name" value="Homeodomain-like_sf"/>
</dbReference>
<dbReference type="PRINTS" id="PR00455">
    <property type="entry name" value="HTHTETR"/>
</dbReference>
<evidence type="ECO:0000259" key="3">
    <source>
        <dbReference type="PROSITE" id="PS50977"/>
    </source>
</evidence>
<protein>
    <recommendedName>
        <fullName evidence="3">HTH tetR-type domain-containing protein</fullName>
    </recommendedName>
</protein>
<dbReference type="Pfam" id="PF00440">
    <property type="entry name" value="TetR_N"/>
    <property type="match status" value="1"/>
</dbReference>
<proteinExistence type="predicted"/>
<dbReference type="InterPro" id="IPR001647">
    <property type="entry name" value="HTH_TetR"/>
</dbReference>
<feature type="domain" description="HTH tetR-type" evidence="3">
    <location>
        <begin position="18"/>
        <end position="78"/>
    </location>
</feature>
<keyword evidence="1 2" id="KW-0238">DNA-binding</keyword>
<dbReference type="InterPro" id="IPR041483">
    <property type="entry name" value="TetR_C_34"/>
</dbReference>
<dbReference type="EMBL" id="CP017686">
    <property type="protein sequence ID" value="AYQ54919.1"/>
    <property type="molecule type" value="Genomic_DNA"/>
</dbReference>
<evidence type="ECO:0000313" key="4">
    <source>
        <dbReference type="EMBL" id="AYQ54919.1"/>
    </source>
</evidence>
<dbReference type="SUPFAM" id="SSF46689">
    <property type="entry name" value="Homeodomain-like"/>
    <property type="match status" value="1"/>
</dbReference>
<dbReference type="Pfam" id="PF17929">
    <property type="entry name" value="TetR_C_34"/>
    <property type="match status" value="1"/>
</dbReference>